<dbReference type="GO" id="GO:0005829">
    <property type="term" value="C:cytosol"/>
    <property type="evidence" value="ECO:0007669"/>
    <property type="project" value="TreeGrafter"/>
</dbReference>
<dbReference type="InterPro" id="IPR050766">
    <property type="entry name" value="Bact_Lucif_Oxidored"/>
</dbReference>
<dbReference type="KEGG" id="gji:H1R19_17455"/>
<dbReference type="Gene3D" id="3.20.20.30">
    <property type="entry name" value="Luciferase-like domain"/>
    <property type="match status" value="1"/>
</dbReference>
<dbReference type="Pfam" id="PF00296">
    <property type="entry name" value="Bac_luciferase"/>
    <property type="match status" value="1"/>
</dbReference>
<gene>
    <name evidence="4" type="ORF">H1R19_17455</name>
</gene>
<dbReference type="GO" id="GO:0004497">
    <property type="term" value="F:monooxygenase activity"/>
    <property type="evidence" value="ECO:0007669"/>
    <property type="project" value="UniProtKB-KW"/>
</dbReference>
<reference evidence="5" key="1">
    <citation type="submission" date="2020-07" db="EMBL/GenBank/DDBJ databases">
        <title>novel species isolated from the respiratory tract of Marmot.</title>
        <authorList>
            <person name="Zhang G."/>
        </authorList>
    </citation>
    <scope>NUCLEOTIDE SEQUENCE [LARGE SCALE GENOMIC DNA]</scope>
    <source>
        <strain evidence="5">686</strain>
    </source>
</reference>
<accession>A0A7D7QG31</accession>
<dbReference type="SUPFAM" id="SSF51679">
    <property type="entry name" value="Bacterial luciferase-like"/>
    <property type="match status" value="1"/>
</dbReference>
<evidence type="ECO:0000313" key="4">
    <source>
        <dbReference type="EMBL" id="QMT00662.1"/>
    </source>
</evidence>
<evidence type="ECO:0000256" key="1">
    <source>
        <dbReference type="ARBA" id="ARBA00023002"/>
    </source>
</evidence>
<protein>
    <submittedName>
        <fullName evidence="4">LLM class flavin-dependent oxidoreductase</fullName>
    </submittedName>
</protein>
<keyword evidence="2" id="KW-0503">Monooxygenase</keyword>
<dbReference type="PANTHER" id="PTHR30137:SF8">
    <property type="entry name" value="BLR5498 PROTEIN"/>
    <property type="match status" value="1"/>
</dbReference>
<dbReference type="InterPro" id="IPR036661">
    <property type="entry name" value="Luciferase-like_sf"/>
</dbReference>
<dbReference type="PANTHER" id="PTHR30137">
    <property type="entry name" value="LUCIFERASE-LIKE MONOOXYGENASE"/>
    <property type="match status" value="1"/>
</dbReference>
<sequence>MRFIVFTEAGTLRGQTHHRRYWDLVEEAVFAEEMGFYGWGTSEHHFYRELAATPSPEVLFTAVAMRTSRIKLRYMSRLISAIHPILVAEQTASTDIMSNGRVELAVARGNTLLQLDAFGISLDDTQERAEEALDLIVRALSDQSFSHDGKHWGKIPERELTPNGLQEPHPPLYKIGQTIDSIKDARRRGLGLITCDMWMGWDTLGEYLDAYNSVALSEIDPVGRFVTKSAAAMSITTRCAKTNDIALEQAERDLKMFATLIIRDLYVQLAERSPEGYGQFDRLVELRDRVDDVEWLRTAGPTVMIGDPEHLVHQVQRMKEMGADEVVLRIDNAPHEVIMETLENIGRYVIPYFSNPNAVLRSGPVGLLPGDPRQELSYEDTAKVVN</sequence>
<organism evidence="4 5">
    <name type="scientific">Gordonia jinghuaiqii</name>
    <dbReference type="NCBI Taxonomy" id="2758710"/>
    <lineage>
        <taxon>Bacteria</taxon>
        <taxon>Bacillati</taxon>
        <taxon>Actinomycetota</taxon>
        <taxon>Actinomycetes</taxon>
        <taxon>Mycobacteriales</taxon>
        <taxon>Gordoniaceae</taxon>
        <taxon>Gordonia</taxon>
    </lineage>
</organism>
<keyword evidence="1" id="KW-0560">Oxidoreductase</keyword>
<evidence type="ECO:0000313" key="5">
    <source>
        <dbReference type="Proteomes" id="UP000515663"/>
    </source>
</evidence>
<dbReference type="RefSeq" id="WP_188328666.1">
    <property type="nucleotide sequence ID" value="NZ_CP059491.1"/>
</dbReference>
<dbReference type="Proteomes" id="UP000515663">
    <property type="component" value="Chromosome"/>
</dbReference>
<name>A0A7D7QG31_9ACTN</name>
<feature type="domain" description="Luciferase-like" evidence="3">
    <location>
        <begin position="1"/>
        <end position="325"/>
    </location>
</feature>
<proteinExistence type="predicted"/>
<dbReference type="GO" id="GO:0016705">
    <property type="term" value="F:oxidoreductase activity, acting on paired donors, with incorporation or reduction of molecular oxygen"/>
    <property type="evidence" value="ECO:0007669"/>
    <property type="project" value="InterPro"/>
</dbReference>
<dbReference type="AlphaFoldDB" id="A0A7D7QG31"/>
<evidence type="ECO:0000259" key="3">
    <source>
        <dbReference type="Pfam" id="PF00296"/>
    </source>
</evidence>
<keyword evidence="5" id="KW-1185">Reference proteome</keyword>
<dbReference type="EMBL" id="CP059491">
    <property type="protein sequence ID" value="QMT00662.1"/>
    <property type="molecule type" value="Genomic_DNA"/>
</dbReference>
<dbReference type="InterPro" id="IPR011251">
    <property type="entry name" value="Luciferase-like_dom"/>
</dbReference>
<evidence type="ECO:0000256" key="2">
    <source>
        <dbReference type="ARBA" id="ARBA00023033"/>
    </source>
</evidence>